<keyword evidence="3" id="KW-0560">Oxidoreductase</keyword>
<dbReference type="InterPro" id="IPR056798">
    <property type="entry name" value="ADH_Fe_C"/>
</dbReference>
<dbReference type="FunFam" id="3.40.50.1970:FF:000003">
    <property type="entry name" value="Alcohol dehydrogenase, iron-containing"/>
    <property type="match status" value="1"/>
</dbReference>
<evidence type="ECO:0000256" key="2">
    <source>
        <dbReference type="ARBA" id="ARBA00007358"/>
    </source>
</evidence>
<evidence type="ECO:0000259" key="5">
    <source>
        <dbReference type="Pfam" id="PF00465"/>
    </source>
</evidence>
<dbReference type="Gene3D" id="1.20.1090.10">
    <property type="entry name" value="Dehydroquinate synthase-like - alpha domain"/>
    <property type="match status" value="1"/>
</dbReference>
<feature type="domain" description="Alcohol dehydrogenase iron-type/glycerol dehydrogenase GldA" evidence="5">
    <location>
        <begin position="7"/>
        <end position="172"/>
    </location>
</feature>
<dbReference type="Pfam" id="PF00465">
    <property type="entry name" value="Fe-ADH"/>
    <property type="match status" value="1"/>
</dbReference>
<evidence type="ECO:0000313" key="7">
    <source>
        <dbReference type="EMBL" id="TAA75018.1"/>
    </source>
</evidence>
<accession>A0A521G201</accession>
<evidence type="ECO:0000256" key="3">
    <source>
        <dbReference type="ARBA" id="ARBA00023002"/>
    </source>
</evidence>
<comment type="cofactor">
    <cofactor evidence="1">
        <name>Fe cation</name>
        <dbReference type="ChEBI" id="CHEBI:24875"/>
    </cofactor>
</comment>
<dbReference type="GO" id="GO:0046872">
    <property type="term" value="F:metal ion binding"/>
    <property type="evidence" value="ECO:0007669"/>
    <property type="project" value="InterPro"/>
</dbReference>
<keyword evidence="4" id="KW-0520">NAD</keyword>
<evidence type="ECO:0000256" key="1">
    <source>
        <dbReference type="ARBA" id="ARBA00001962"/>
    </source>
</evidence>
<reference evidence="7" key="1">
    <citation type="submission" date="2017-07" db="EMBL/GenBank/DDBJ databases">
        <title>The cable genome - Insights into the physiology and evolution of filamentous bacteria capable of sulfide oxidation via long distance electron transfer.</title>
        <authorList>
            <person name="Thorup C."/>
            <person name="Bjerg J.T."/>
            <person name="Schreiber L."/>
            <person name="Nielsen L.P."/>
            <person name="Kjeldsen K.U."/>
            <person name="Boesen T."/>
            <person name="Boggild A."/>
            <person name="Meysman F."/>
            <person name="Geelhoed J."/>
            <person name="Schramm A."/>
        </authorList>
    </citation>
    <scope>NUCLEOTIDE SEQUENCE [LARGE SCALE GENOMIC DNA]</scope>
    <source>
        <strain evidence="7">GS</strain>
    </source>
</reference>
<proteinExistence type="inferred from homology"/>
<dbReference type="SUPFAM" id="SSF56796">
    <property type="entry name" value="Dehydroquinate synthase-like"/>
    <property type="match status" value="1"/>
</dbReference>
<dbReference type="Proteomes" id="UP000316238">
    <property type="component" value="Unassembled WGS sequence"/>
</dbReference>
<dbReference type="AlphaFoldDB" id="A0A521G201"/>
<dbReference type="InterPro" id="IPR018211">
    <property type="entry name" value="ADH_Fe_CS"/>
</dbReference>
<dbReference type="InterPro" id="IPR001670">
    <property type="entry name" value="ADH_Fe/GldA"/>
</dbReference>
<comment type="similarity">
    <text evidence="2">Belongs to the iron-containing alcohol dehydrogenase family.</text>
</comment>
<dbReference type="Gene3D" id="3.40.50.1970">
    <property type="match status" value="1"/>
</dbReference>
<evidence type="ECO:0000259" key="6">
    <source>
        <dbReference type="Pfam" id="PF25137"/>
    </source>
</evidence>
<dbReference type="PROSITE" id="PS00060">
    <property type="entry name" value="ADH_IRON_2"/>
    <property type="match status" value="1"/>
</dbReference>
<protein>
    <submittedName>
        <fullName evidence="7">Alcohol dehydrogenase, class IV</fullName>
    </submittedName>
</protein>
<evidence type="ECO:0000313" key="8">
    <source>
        <dbReference type="Proteomes" id="UP000316238"/>
    </source>
</evidence>
<dbReference type="Pfam" id="PF25137">
    <property type="entry name" value="ADH_Fe_C"/>
    <property type="match status" value="1"/>
</dbReference>
<name>A0A521G201_9BACT</name>
<comment type="caution">
    <text evidence="7">The sequence shown here is derived from an EMBL/GenBank/DDBJ whole genome shotgun (WGS) entry which is preliminary data.</text>
</comment>
<dbReference type="PANTHER" id="PTHR11496:SF102">
    <property type="entry name" value="ALCOHOL DEHYDROGENASE 4"/>
    <property type="match status" value="1"/>
</dbReference>
<organism evidence="7 8">
    <name type="scientific">Candidatus Electronema aureum</name>
    <dbReference type="NCBI Taxonomy" id="2005002"/>
    <lineage>
        <taxon>Bacteria</taxon>
        <taxon>Pseudomonadati</taxon>
        <taxon>Thermodesulfobacteriota</taxon>
        <taxon>Desulfobulbia</taxon>
        <taxon>Desulfobulbales</taxon>
        <taxon>Desulfobulbaceae</taxon>
        <taxon>Candidatus Electronema</taxon>
    </lineage>
</organism>
<keyword evidence="8" id="KW-1185">Reference proteome</keyword>
<sequence length="377" mass="41341">MWELQTPKVIVNGRGSIQNINSMMSRFEITRPLVVIDREVKLTEFGDVFSRLMNEYPCLLFSEFSTNPTTSQINCCLHNYDLSLCDGVISIGGGSAIDLAKAVNLVISHGGTIEDYLNGKTINGKLKPCIAVPTTCGAGAESSPYAVITDTAFLKKRGISSPYLVPDAVLLDADSLNSLSRLMIAATGIDSLTHVLESHISKKATPLTRISSRGLLLSFGLFLEQAIFKKNEAALENLHDIAFTARLLYPRTGLSVAHALSHPVGAHTNLHHGMAVALFLITSLRFNKSYCAEAFDEAEEVLGLKRRKLSLLDWIARIINESGITSYLVQHISKSKLPLEIIAEDSLRSSNIASNPRPVDKYDMLNIITESLEQLQR</sequence>
<gene>
    <name evidence="7" type="ORF">CDV28_11346</name>
</gene>
<feature type="domain" description="Fe-containing alcohol dehydrogenase-like C-terminal" evidence="6">
    <location>
        <begin position="185"/>
        <end position="371"/>
    </location>
</feature>
<dbReference type="EMBL" id="NQJD01000013">
    <property type="protein sequence ID" value="TAA75018.1"/>
    <property type="molecule type" value="Genomic_DNA"/>
</dbReference>
<dbReference type="CDD" id="cd08551">
    <property type="entry name" value="Fe-ADH"/>
    <property type="match status" value="1"/>
</dbReference>
<dbReference type="PANTHER" id="PTHR11496">
    <property type="entry name" value="ALCOHOL DEHYDROGENASE"/>
    <property type="match status" value="1"/>
</dbReference>
<dbReference type="GO" id="GO:0004022">
    <property type="term" value="F:alcohol dehydrogenase (NAD+) activity"/>
    <property type="evidence" value="ECO:0007669"/>
    <property type="project" value="TreeGrafter"/>
</dbReference>
<dbReference type="InterPro" id="IPR039697">
    <property type="entry name" value="Alcohol_dehydrogenase_Fe"/>
</dbReference>
<evidence type="ECO:0000256" key="4">
    <source>
        <dbReference type="ARBA" id="ARBA00023027"/>
    </source>
</evidence>